<evidence type="ECO:0000256" key="5">
    <source>
        <dbReference type="ARBA" id="ARBA00022840"/>
    </source>
</evidence>
<dbReference type="AlphaFoldDB" id="A0A1V9ZHP6"/>
<keyword evidence="10" id="KW-1185">Reference proteome</keyword>
<keyword evidence="1" id="KW-0723">Serine/threonine-protein kinase</keyword>
<protein>
    <submittedName>
        <fullName evidence="9">Mitogen-activated protein kinase</fullName>
    </submittedName>
</protein>
<feature type="region of interest" description="Disordered" evidence="7">
    <location>
        <begin position="174"/>
        <end position="200"/>
    </location>
</feature>
<reference evidence="9 10" key="1">
    <citation type="journal article" date="2014" name="Genome Biol. Evol.">
        <title>The secreted proteins of Achlya hypogyna and Thraustotheca clavata identify the ancestral oomycete secretome and reveal gene acquisitions by horizontal gene transfer.</title>
        <authorList>
            <person name="Misner I."/>
            <person name="Blouin N."/>
            <person name="Leonard G."/>
            <person name="Richards T.A."/>
            <person name="Lane C.E."/>
        </authorList>
    </citation>
    <scope>NUCLEOTIDE SEQUENCE [LARGE SCALE GENOMIC DNA]</scope>
    <source>
        <strain evidence="9 10">ATCC 48635</strain>
    </source>
</reference>
<evidence type="ECO:0000256" key="3">
    <source>
        <dbReference type="ARBA" id="ARBA00022741"/>
    </source>
</evidence>
<feature type="compositionally biased region" description="Polar residues" evidence="7">
    <location>
        <begin position="575"/>
        <end position="587"/>
    </location>
</feature>
<dbReference type="GO" id="GO:0004674">
    <property type="term" value="F:protein serine/threonine kinase activity"/>
    <property type="evidence" value="ECO:0007669"/>
    <property type="project" value="UniProtKB-KW"/>
</dbReference>
<proteinExistence type="predicted"/>
<keyword evidence="4 9" id="KW-0418">Kinase</keyword>
<evidence type="ECO:0000313" key="10">
    <source>
        <dbReference type="Proteomes" id="UP000243579"/>
    </source>
</evidence>
<keyword evidence="3 6" id="KW-0547">Nucleotide-binding</keyword>
<dbReference type="FunFam" id="1.10.510.10:FF:000040">
    <property type="entry name" value="Mitogen-activated protein kinase"/>
    <property type="match status" value="1"/>
</dbReference>
<feature type="binding site" evidence="6">
    <location>
        <position position="60"/>
    </location>
    <ligand>
        <name>ATP</name>
        <dbReference type="ChEBI" id="CHEBI:30616"/>
    </ligand>
</feature>
<evidence type="ECO:0000256" key="6">
    <source>
        <dbReference type="PROSITE-ProRule" id="PRU10141"/>
    </source>
</evidence>
<dbReference type="InterPro" id="IPR000719">
    <property type="entry name" value="Prot_kinase_dom"/>
</dbReference>
<organism evidence="9 10">
    <name type="scientific">Achlya hypogyna</name>
    <name type="common">Oomycete</name>
    <name type="synonym">Protoachlya hypogyna</name>
    <dbReference type="NCBI Taxonomy" id="1202772"/>
    <lineage>
        <taxon>Eukaryota</taxon>
        <taxon>Sar</taxon>
        <taxon>Stramenopiles</taxon>
        <taxon>Oomycota</taxon>
        <taxon>Saprolegniomycetes</taxon>
        <taxon>Saprolegniales</taxon>
        <taxon>Achlyaceae</taxon>
        <taxon>Achlya</taxon>
    </lineage>
</organism>
<dbReference type="PROSITE" id="PS00107">
    <property type="entry name" value="PROTEIN_KINASE_ATP"/>
    <property type="match status" value="1"/>
</dbReference>
<feature type="compositionally biased region" description="Basic and acidic residues" evidence="7">
    <location>
        <begin position="603"/>
        <end position="616"/>
    </location>
</feature>
<feature type="region of interest" description="Disordered" evidence="7">
    <location>
        <begin position="489"/>
        <end position="651"/>
    </location>
</feature>
<gene>
    <name evidence="9" type="ORF">ACHHYP_12139</name>
</gene>
<dbReference type="Gene3D" id="1.10.510.10">
    <property type="entry name" value="Transferase(Phosphotransferase) domain 1"/>
    <property type="match status" value="1"/>
</dbReference>
<dbReference type="PROSITE" id="PS00108">
    <property type="entry name" value="PROTEIN_KINASE_ST"/>
    <property type="match status" value="1"/>
</dbReference>
<dbReference type="Pfam" id="PF00069">
    <property type="entry name" value="Pkinase"/>
    <property type="match status" value="1"/>
</dbReference>
<evidence type="ECO:0000259" key="8">
    <source>
        <dbReference type="PROSITE" id="PS50011"/>
    </source>
</evidence>
<sequence>MSGAPQYTSFSVYGALFKVDARYQFIAALGRGSYGIVCSAKDSISGEKVAIKRVSPMARKTSDAKHTLREISLMQCLGNHPNIVRIKDMCVNVTDDELYIIMDFMDTDMHRVIQSSQALSDSHYRYFLHQVLRGVKHMHDNGVLHRDLKPGNILVTKSCQVKIADFGLARSFKKHDKRKPRPASAGVTKPSGESSGVSEVDWQPMTEHVVTRWYRAPELMLQPDGHYGTGVDMWSIGCIFAEMLGRKAIFPGKNFIHQLTLIFDVIGAPSAVDVKKMKSAQAQRFVKSLGKKPKVPFRTVFPQATPEAIDLLERMLTFDPAGRCTVDEALSHPYMQSIERRYTPKDIAVPTHISFAFEQENLSKTELVKLIVAQVDAFGGKTPTAATQPPAGIRTIHALSKGRVTLENAELMKTVLKTTDDPPKATEDVPKTTRPPSASRIRSATVAPGPAIAPATAGLTATAIAIPAAATPTPTAFAATPVATAASNAPTPVQTAAPAAKPRPASALPVREAPPTRTTIVCKEEGARGVMGPANDSSSSSSEDEPPAPTEVHQRPKSAPIRGGKALKHTAPCVGSTSSLIRAQRANQPKPAGPKPAPLTRTESSHDITPEPEVKAAKGKKLTVPVSPKFSVMSWQKQKKPAATLRPKKQR</sequence>
<dbReference type="Gene3D" id="3.30.200.20">
    <property type="entry name" value="Phosphorylase Kinase, domain 1"/>
    <property type="match status" value="1"/>
</dbReference>
<dbReference type="SUPFAM" id="SSF56112">
    <property type="entry name" value="Protein kinase-like (PK-like)"/>
    <property type="match status" value="1"/>
</dbReference>
<comment type="caution">
    <text evidence="9">The sequence shown here is derived from an EMBL/GenBank/DDBJ whole genome shotgun (WGS) entry which is preliminary data.</text>
</comment>
<dbReference type="InterPro" id="IPR017441">
    <property type="entry name" value="Protein_kinase_ATP_BS"/>
</dbReference>
<feature type="compositionally biased region" description="Low complexity" evidence="7">
    <location>
        <begin position="489"/>
        <end position="509"/>
    </location>
</feature>
<evidence type="ECO:0000313" key="9">
    <source>
        <dbReference type="EMBL" id="OQR97340.1"/>
    </source>
</evidence>
<evidence type="ECO:0000256" key="7">
    <source>
        <dbReference type="SAM" id="MobiDB-lite"/>
    </source>
</evidence>
<dbReference type="CDD" id="cd07834">
    <property type="entry name" value="STKc_MAPK"/>
    <property type="match status" value="1"/>
</dbReference>
<dbReference type="PROSITE" id="PS50011">
    <property type="entry name" value="PROTEIN_KINASE_DOM"/>
    <property type="match status" value="1"/>
</dbReference>
<evidence type="ECO:0000256" key="4">
    <source>
        <dbReference type="ARBA" id="ARBA00022777"/>
    </source>
</evidence>
<dbReference type="SMART" id="SM00220">
    <property type="entry name" value="S_TKc"/>
    <property type="match status" value="1"/>
</dbReference>
<dbReference type="GO" id="GO:0005524">
    <property type="term" value="F:ATP binding"/>
    <property type="evidence" value="ECO:0007669"/>
    <property type="project" value="UniProtKB-UniRule"/>
</dbReference>
<evidence type="ECO:0000256" key="2">
    <source>
        <dbReference type="ARBA" id="ARBA00022679"/>
    </source>
</evidence>
<dbReference type="Proteomes" id="UP000243579">
    <property type="component" value="Unassembled WGS sequence"/>
</dbReference>
<dbReference type="InterPro" id="IPR008271">
    <property type="entry name" value="Ser/Thr_kinase_AS"/>
</dbReference>
<feature type="domain" description="Protein kinase" evidence="8">
    <location>
        <begin position="23"/>
        <end position="335"/>
    </location>
</feature>
<dbReference type="InterPro" id="IPR050117">
    <property type="entry name" value="MAPK"/>
</dbReference>
<feature type="compositionally biased region" description="Basic and acidic residues" evidence="7">
    <location>
        <begin position="419"/>
        <end position="431"/>
    </location>
</feature>
<dbReference type="PANTHER" id="PTHR24055">
    <property type="entry name" value="MITOGEN-ACTIVATED PROTEIN KINASE"/>
    <property type="match status" value="1"/>
</dbReference>
<dbReference type="InterPro" id="IPR011009">
    <property type="entry name" value="Kinase-like_dom_sf"/>
</dbReference>
<dbReference type="OrthoDB" id="192887at2759"/>
<keyword evidence="5 6" id="KW-0067">ATP-binding</keyword>
<dbReference type="EMBL" id="JNBR01000116">
    <property type="protein sequence ID" value="OQR97340.1"/>
    <property type="molecule type" value="Genomic_DNA"/>
</dbReference>
<dbReference type="STRING" id="1202772.A0A1V9ZHP6"/>
<keyword evidence="2" id="KW-0808">Transferase</keyword>
<name>A0A1V9ZHP6_ACHHY</name>
<feature type="region of interest" description="Disordered" evidence="7">
    <location>
        <begin position="419"/>
        <end position="445"/>
    </location>
</feature>
<accession>A0A1V9ZHP6</accession>
<evidence type="ECO:0000256" key="1">
    <source>
        <dbReference type="ARBA" id="ARBA00022527"/>
    </source>
</evidence>